<evidence type="ECO:0000313" key="1">
    <source>
        <dbReference type="EMBL" id="EKX42828.1"/>
    </source>
</evidence>
<dbReference type="EnsemblProtists" id="EKX42828">
    <property type="protein sequence ID" value="EKX42828"/>
    <property type="gene ID" value="GUITHDRAFT_73602"/>
</dbReference>
<dbReference type="AlphaFoldDB" id="L1J2T4"/>
<dbReference type="RefSeq" id="XP_005829808.1">
    <property type="nucleotide sequence ID" value="XM_005829751.1"/>
</dbReference>
<gene>
    <name evidence="1" type="ORF">GUITHDRAFT_73602</name>
</gene>
<dbReference type="KEGG" id="gtt:GUITHDRAFT_73602"/>
<protein>
    <submittedName>
        <fullName evidence="1 2">Uncharacterized protein</fullName>
    </submittedName>
</protein>
<dbReference type="Proteomes" id="UP000011087">
    <property type="component" value="Unassembled WGS sequence"/>
</dbReference>
<dbReference type="PaxDb" id="55529-EKX42828"/>
<dbReference type="InterPro" id="IPR043930">
    <property type="entry name" value="DUF5754"/>
</dbReference>
<name>L1J2T4_GUITC</name>
<dbReference type="Pfam" id="PF19058">
    <property type="entry name" value="DUF5754"/>
    <property type="match status" value="1"/>
</dbReference>
<dbReference type="HOGENOM" id="CLU_2364027_0_0_1"/>
<keyword evidence="3" id="KW-1185">Reference proteome</keyword>
<evidence type="ECO:0000313" key="3">
    <source>
        <dbReference type="Proteomes" id="UP000011087"/>
    </source>
</evidence>
<proteinExistence type="predicted"/>
<dbReference type="EMBL" id="JH993014">
    <property type="protein sequence ID" value="EKX42828.1"/>
    <property type="molecule type" value="Genomic_DNA"/>
</dbReference>
<reference evidence="2" key="3">
    <citation type="submission" date="2016-03" db="UniProtKB">
        <authorList>
            <consortium name="EnsemblProtists"/>
        </authorList>
    </citation>
    <scope>IDENTIFICATION</scope>
</reference>
<reference evidence="1 3" key="1">
    <citation type="journal article" date="2012" name="Nature">
        <title>Algal genomes reveal evolutionary mosaicism and the fate of nucleomorphs.</title>
        <authorList>
            <consortium name="DOE Joint Genome Institute"/>
            <person name="Curtis B.A."/>
            <person name="Tanifuji G."/>
            <person name="Burki F."/>
            <person name="Gruber A."/>
            <person name="Irimia M."/>
            <person name="Maruyama S."/>
            <person name="Arias M.C."/>
            <person name="Ball S.G."/>
            <person name="Gile G.H."/>
            <person name="Hirakawa Y."/>
            <person name="Hopkins J.F."/>
            <person name="Kuo A."/>
            <person name="Rensing S.A."/>
            <person name="Schmutz J."/>
            <person name="Symeonidi A."/>
            <person name="Elias M."/>
            <person name="Eveleigh R.J."/>
            <person name="Herman E.K."/>
            <person name="Klute M.J."/>
            <person name="Nakayama T."/>
            <person name="Obornik M."/>
            <person name="Reyes-Prieto A."/>
            <person name="Armbrust E.V."/>
            <person name="Aves S.J."/>
            <person name="Beiko R.G."/>
            <person name="Coutinho P."/>
            <person name="Dacks J.B."/>
            <person name="Durnford D.G."/>
            <person name="Fast N.M."/>
            <person name="Green B.R."/>
            <person name="Grisdale C.J."/>
            <person name="Hempel F."/>
            <person name="Henrissat B."/>
            <person name="Hoppner M.P."/>
            <person name="Ishida K."/>
            <person name="Kim E."/>
            <person name="Koreny L."/>
            <person name="Kroth P.G."/>
            <person name="Liu Y."/>
            <person name="Malik S.B."/>
            <person name="Maier U.G."/>
            <person name="McRose D."/>
            <person name="Mock T."/>
            <person name="Neilson J.A."/>
            <person name="Onodera N.T."/>
            <person name="Poole A.M."/>
            <person name="Pritham E.J."/>
            <person name="Richards T.A."/>
            <person name="Rocap G."/>
            <person name="Roy S.W."/>
            <person name="Sarai C."/>
            <person name="Schaack S."/>
            <person name="Shirato S."/>
            <person name="Slamovits C.H."/>
            <person name="Spencer D.F."/>
            <person name="Suzuki S."/>
            <person name="Worden A.Z."/>
            <person name="Zauner S."/>
            <person name="Barry K."/>
            <person name="Bell C."/>
            <person name="Bharti A.K."/>
            <person name="Crow J.A."/>
            <person name="Grimwood J."/>
            <person name="Kramer R."/>
            <person name="Lindquist E."/>
            <person name="Lucas S."/>
            <person name="Salamov A."/>
            <person name="McFadden G.I."/>
            <person name="Lane C.E."/>
            <person name="Keeling P.J."/>
            <person name="Gray M.W."/>
            <person name="Grigoriev I.V."/>
            <person name="Archibald J.M."/>
        </authorList>
    </citation>
    <scope>NUCLEOTIDE SEQUENCE</scope>
    <source>
        <strain evidence="1 3">CCMP2712</strain>
    </source>
</reference>
<accession>L1J2T4</accession>
<sequence>MYKYASLSPATAKGKKYKILLYDKDKKKLKTIQFGASGYEDYTDHKNDERKERYLQRHRSSEDWNNPATPGAAARYVLWSAKSVSQGFQNYLNNFNLTKL</sequence>
<dbReference type="GeneID" id="17299457"/>
<reference evidence="3" key="2">
    <citation type="submission" date="2012-11" db="EMBL/GenBank/DDBJ databases">
        <authorList>
            <person name="Kuo A."/>
            <person name="Curtis B.A."/>
            <person name="Tanifuji G."/>
            <person name="Burki F."/>
            <person name="Gruber A."/>
            <person name="Irimia M."/>
            <person name="Maruyama S."/>
            <person name="Arias M.C."/>
            <person name="Ball S.G."/>
            <person name="Gile G.H."/>
            <person name="Hirakawa Y."/>
            <person name="Hopkins J.F."/>
            <person name="Rensing S.A."/>
            <person name="Schmutz J."/>
            <person name="Symeonidi A."/>
            <person name="Elias M."/>
            <person name="Eveleigh R.J."/>
            <person name="Herman E.K."/>
            <person name="Klute M.J."/>
            <person name="Nakayama T."/>
            <person name="Obornik M."/>
            <person name="Reyes-Prieto A."/>
            <person name="Armbrust E.V."/>
            <person name="Aves S.J."/>
            <person name="Beiko R.G."/>
            <person name="Coutinho P."/>
            <person name="Dacks J.B."/>
            <person name="Durnford D.G."/>
            <person name="Fast N.M."/>
            <person name="Green B.R."/>
            <person name="Grisdale C."/>
            <person name="Hempe F."/>
            <person name="Henrissat B."/>
            <person name="Hoppner M.P."/>
            <person name="Ishida K.-I."/>
            <person name="Kim E."/>
            <person name="Koreny L."/>
            <person name="Kroth P.G."/>
            <person name="Liu Y."/>
            <person name="Malik S.-B."/>
            <person name="Maier U.G."/>
            <person name="McRose D."/>
            <person name="Mock T."/>
            <person name="Neilson J.A."/>
            <person name="Onodera N.T."/>
            <person name="Poole A.M."/>
            <person name="Pritham E.J."/>
            <person name="Richards T.A."/>
            <person name="Rocap G."/>
            <person name="Roy S.W."/>
            <person name="Sarai C."/>
            <person name="Schaack S."/>
            <person name="Shirato S."/>
            <person name="Slamovits C.H."/>
            <person name="Spencer D.F."/>
            <person name="Suzuki S."/>
            <person name="Worden A.Z."/>
            <person name="Zauner S."/>
            <person name="Barry K."/>
            <person name="Bell C."/>
            <person name="Bharti A.K."/>
            <person name="Crow J.A."/>
            <person name="Grimwood J."/>
            <person name="Kramer R."/>
            <person name="Lindquist E."/>
            <person name="Lucas S."/>
            <person name="Salamov A."/>
            <person name="McFadden G.I."/>
            <person name="Lane C.E."/>
            <person name="Keeling P.J."/>
            <person name="Gray M.W."/>
            <person name="Grigoriev I.V."/>
            <person name="Archibald J.M."/>
        </authorList>
    </citation>
    <scope>NUCLEOTIDE SEQUENCE</scope>
    <source>
        <strain evidence="3">CCMP2712</strain>
    </source>
</reference>
<organism evidence="1">
    <name type="scientific">Guillardia theta (strain CCMP2712)</name>
    <name type="common">Cryptophyte</name>
    <dbReference type="NCBI Taxonomy" id="905079"/>
    <lineage>
        <taxon>Eukaryota</taxon>
        <taxon>Cryptophyceae</taxon>
        <taxon>Pyrenomonadales</taxon>
        <taxon>Geminigeraceae</taxon>
        <taxon>Guillardia</taxon>
    </lineage>
</organism>
<evidence type="ECO:0000313" key="2">
    <source>
        <dbReference type="EnsemblProtists" id="EKX42828"/>
    </source>
</evidence>